<dbReference type="PANTHER" id="PTHR42776">
    <property type="entry name" value="SERINE PEPTIDASE S9 FAMILY MEMBER"/>
    <property type="match status" value="1"/>
</dbReference>
<reference evidence="4 5" key="1">
    <citation type="submission" date="2017-11" db="EMBL/GenBank/DDBJ databases">
        <title>Evolution of Phototrophy in the Chloroflexi Phylum Driven by Horizontal Gene Transfer.</title>
        <authorList>
            <person name="Ward L.M."/>
            <person name="Hemp J."/>
            <person name="Shih P.M."/>
            <person name="Mcglynn S.E."/>
            <person name="Fischer W."/>
        </authorList>
    </citation>
    <scope>NUCLEOTIDE SEQUENCE [LARGE SCALE GENOMIC DNA]</scope>
    <source>
        <strain evidence="4">CP1_1M</strain>
    </source>
</reference>
<gene>
    <name evidence="4" type="ORF">CUN50_03560</name>
</gene>
<feature type="signal peptide" evidence="2">
    <location>
        <begin position="1"/>
        <end position="24"/>
    </location>
</feature>
<dbReference type="Pfam" id="PF00326">
    <property type="entry name" value="Peptidase_S9"/>
    <property type="match status" value="1"/>
</dbReference>
<dbReference type="SMART" id="SM00287">
    <property type="entry name" value="SH3b"/>
    <property type="match status" value="1"/>
</dbReference>
<dbReference type="Gene3D" id="3.40.50.1820">
    <property type="entry name" value="alpha/beta hydrolase"/>
    <property type="match status" value="1"/>
</dbReference>
<dbReference type="Gene3D" id="2.30.30.40">
    <property type="entry name" value="SH3 Domains"/>
    <property type="match status" value="1"/>
</dbReference>
<evidence type="ECO:0000313" key="4">
    <source>
        <dbReference type="EMBL" id="PJF42590.1"/>
    </source>
</evidence>
<keyword evidence="1" id="KW-0378">Hydrolase</keyword>
<dbReference type="PANTHER" id="PTHR42776:SF27">
    <property type="entry name" value="DIPEPTIDYL PEPTIDASE FAMILY MEMBER 6"/>
    <property type="match status" value="1"/>
</dbReference>
<dbReference type="AlphaFoldDB" id="A0A2M8PYI8"/>
<dbReference type="GO" id="GO:0004252">
    <property type="term" value="F:serine-type endopeptidase activity"/>
    <property type="evidence" value="ECO:0007669"/>
    <property type="project" value="TreeGrafter"/>
</dbReference>
<organism evidence="4 5">
    <name type="scientific">Candidatus Thermofonsia Clade 1 bacterium</name>
    <dbReference type="NCBI Taxonomy" id="2364210"/>
    <lineage>
        <taxon>Bacteria</taxon>
        <taxon>Bacillati</taxon>
        <taxon>Chloroflexota</taxon>
        <taxon>Candidatus Thermofontia</taxon>
        <taxon>Candidatus Thermofonsia Clade 1</taxon>
    </lineage>
</organism>
<dbReference type="Pfam" id="PF08239">
    <property type="entry name" value="SH3_3"/>
    <property type="match status" value="1"/>
</dbReference>
<evidence type="ECO:0000256" key="2">
    <source>
        <dbReference type="SAM" id="SignalP"/>
    </source>
</evidence>
<dbReference type="InterPro" id="IPR003646">
    <property type="entry name" value="SH3-like_bac-type"/>
</dbReference>
<dbReference type="Proteomes" id="UP000228947">
    <property type="component" value="Unassembled WGS sequence"/>
</dbReference>
<feature type="domain" description="SH3b" evidence="3">
    <location>
        <begin position="27"/>
        <end position="91"/>
    </location>
</feature>
<feature type="chain" id="PRO_5014863753" description="SH3b domain-containing protein" evidence="2">
    <location>
        <begin position="25"/>
        <end position="405"/>
    </location>
</feature>
<evidence type="ECO:0000313" key="5">
    <source>
        <dbReference type="Proteomes" id="UP000228947"/>
    </source>
</evidence>
<dbReference type="GO" id="GO:0006508">
    <property type="term" value="P:proteolysis"/>
    <property type="evidence" value="ECO:0007669"/>
    <property type="project" value="InterPro"/>
</dbReference>
<dbReference type="InterPro" id="IPR029058">
    <property type="entry name" value="AB_hydrolase_fold"/>
</dbReference>
<dbReference type="SUPFAM" id="SSF53474">
    <property type="entry name" value="alpha/beta-Hydrolases"/>
    <property type="match status" value="1"/>
</dbReference>
<evidence type="ECO:0000256" key="1">
    <source>
        <dbReference type="ARBA" id="ARBA00022801"/>
    </source>
</evidence>
<protein>
    <recommendedName>
        <fullName evidence="3">SH3b domain-containing protein</fullName>
    </recommendedName>
</protein>
<dbReference type="EMBL" id="PGTL01000013">
    <property type="protein sequence ID" value="PJF42590.1"/>
    <property type="molecule type" value="Genomic_DNA"/>
</dbReference>
<name>A0A2M8PYI8_9CHLR</name>
<accession>A0A2M8PYI8</accession>
<proteinExistence type="predicted"/>
<dbReference type="InterPro" id="IPR001375">
    <property type="entry name" value="Peptidase_S9_cat"/>
</dbReference>
<evidence type="ECO:0000259" key="3">
    <source>
        <dbReference type="SMART" id="SM00287"/>
    </source>
</evidence>
<keyword evidence="2" id="KW-0732">Signal</keyword>
<comment type="caution">
    <text evidence="4">The sequence shown here is derived from an EMBL/GenBank/DDBJ whole genome shotgun (WGS) entry which is preliminary data.</text>
</comment>
<sequence length="405" mass="44153">MLVKRLVFGFLMATLLMISALGRAAAQESVLVTTTTLMRLRSGPSTKYSEITLIAANTTLAAFARSADSAWLRVRYSGTAGWLAIRYLRVQGNWQALPVHQANDPIPESAAELPSQPKNGDILSMTLYAQTNATNYYRITYFSDGLRINGFLTEPRREGTFPALIYNRGGNRDVGALRGYEFIPFAEAGFVVVASQYRGGGGSEGSDNLGGADVNDVLNLIPLLQSRPNVDMSRIAMFGSSRGALMTYIALRRLGGTIAVAATTSGLADLFMWARERPDLEGGAYLELVGANTRTNPAAFRERSATYWAAEIVTPLLLVHGDADTEVSVEQSRALFKRMRAVGRTVELTIIPGGNHGLENFEGGIPSVLRWFARYLQRSGENFDYNFLKPAIDEANAVVRSAIGY</sequence>